<dbReference type="Proteomes" id="UP000190831">
    <property type="component" value="Chromosome B"/>
</dbReference>
<dbReference type="STRING" id="4955.A0A1G4M818"/>
<keyword evidence="10 13" id="KW-0472">Membrane</keyword>
<dbReference type="OMA" id="HTSAEDC"/>
<keyword evidence="7" id="KW-0492">Microsome</keyword>
<evidence type="ECO:0000256" key="8">
    <source>
        <dbReference type="ARBA" id="ARBA00022982"/>
    </source>
</evidence>
<evidence type="ECO:0000256" key="7">
    <source>
        <dbReference type="ARBA" id="ARBA00022848"/>
    </source>
</evidence>
<keyword evidence="9 13" id="KW-0408">Iron</keyword>
<evidence type="ECO:0000256" key="11">
    <source>
        <dbReference type="ARBA" id="ARBA00037877"/>
    </source>
</evidence>
<feature type="domain" description="Cytochrome b5 heme-binding" evidence="14">
    <location>
        <begin position="3"/>
        <end position="81"/>
    </location>
</feature>
<dbReference type="OrthoDB" id="1925334at2759"/>
<evidence type="ECO:0000256" key="5">
    <source>
        <dbReference type="ARBA" id="ARBA00022723"/>
    </source>
</evidence>
<keyword evidence="13" id="KW-1133">Transmembrane helix</keyword>
<dbReference type="GO" id="GO:0016126">
    <property type="term" value="P:sterol biosynthetic process"/>
    <property type="evidence" value="ECO:0007669"/>
    <property type="project" value="TreeGrafter"/>
</dbReference>
<name>A0A1G4M818_LACFM</name>
<keyword evidence="2" id="KW-0813">Transport</keyword>
<organism evidence="15 16">
    <name type="scientific">Lachancea fermentati</name>
    <name type="common">Zygosaccharomyces fermentati</name>
    <dbReference type="NCBI Taxonomy" id="4955"/>
    <lineage>
        <taxon>Eukaryota</taxon>
        <taxon>Fungi</taxon>
        <taxon>Dikarya</taxon>
        <taxon>Ascomycota</taxon>
        <taxon>Saccharomycotina</taxon>
        <taxon>Saccharomycetes</taxon>
        <taxon>Saccharomycetales</taxon>
        <taxon>Saccharomycetaceae</taxon>
        <taxon>Lachancea</taxon>
    </lineage>
</organism>
<dbReference type="InterPro" id="IPR036400">
    <property type="entry name" value="Cyt_B5-like_heme/steroid_sf"/>
</dbReference>
<dbReference type="PANTHER" id="PTHR19359:SF150">
    <property type="entry name" value="CYTOCHROME B5"/>
    <property type="match status" value="1"/>
</dbReference>
<evidence type="ECO:0000259" key="14">
    <source>
        <dbReference type="PROSITE" id="PS50255"/>
    </source>
</evidence>
<sequence>MVDQSVSLDELGRHCSPQDCWMAIHGKVYNVSRYLSRHPGGAQIMLKYAGRDATIPFDDVGHSLESLLFDIDPEALVGVLEQQPKYAVKVRASNHVAEASEDSTSKSSWDMICQWIYSRVFTSWSHALVSKKEGSLEHTIQNGGLNTNKRLSTLVLGGVVLTCLVILLYVKLRWPSMIEYVVSRARPDAPTDTSSYGIPSWGV</sequence>
<dbReference type="InterPro" id="IPR050668">
    <property type="entry name" value="Cytochrome_b5"/>
</dbReference>
<dbReference type="EMBL" id="LT598489">
    <property type="protein sequence ID" value="SCV99918.1"/>
    <property type="molecule type" value="Genomic_DNA"/>
</dbReference>
<keyword evidence="8" id="KW-0249">Electron transport</keyword>
<dbReference type="InterPro" id="IPR018506">
    <property type="entry name" value="Cyt_B5_heme-BS"/>
</dbReference>
<evidence type="ECO:0000313" key="15">
    <source>
        <dbReference type="EMBL" id="SCV99918.1"/>
    </source>
</evidence>
<dbReference type="SMART" id="SM01117">
    <property type="entry name" value="Cyt-b5"/>
    <property type="match status" value="1"/>
</dbReference>
<evidence type="ECO:0000256" key="3">
    <source>
        <dbReference type="ARBA" id="ARBA00022617"/>
    </source>
</evidence>
<dbReference type="SUPFAM" id="SSF55856">
    <property type="entry name" value="Cytochrome b5-like heme/steroid binding domain"/>
    <property type="match status" value="1"/>
</dbReference>
<gene>
    <name evidence="15" type="ORF">LAFE_0B05402G</name>
</gene>
<evidence type="ECO:0000256" key="4">
    <source>
        <dbReference type="ARBA" id="ARBA00022692"/>
    </source>
</evidence>
<dbReference type="PRINTS" id="PR00363">
    <property type="entry name" value="CYTOCHROMEB5"/>
</dbReference>
<comment type="similarity">
    <text evidence="12 13">Belongs to the cytochrome b5 family.</text>
</comment>
<dbReference type="AlphaFoldDB" id="A0A1G4M818"/>
<feature type="transmembrane region" description="Helical" evidence="13">
    <location>
        <begin position="151"/>
        <end position="170"/>
    </location>
</feature>
<dbReference type="PROSITE" id="PS00191">
    <property type="entry name" value="CYTOCHROME_B5_1"/>
    <property type="match status" value="1"/>
</dbReference>
<evidence type="ECO:0000256" key="1">
    <source>
        <dbReference type="ARBA" id="ARBA00004131"/>
    </source>
</evidence>
<evidence type="ECO:0000256" key="2">
    <source>
        <dbReference type="ARBA" id="ARBA00022448"/>
    </source>
</evidence>
<reference evidence="16" key="1">
    <citation type="submission" date="2016-03" db="EMBL/GenBank/DDBJ databases">
        <authorList>
            <person name="Devillers H."/>
        </authorList>
    </citation>
    <scope>NUCLEOTIDE SEQUENCE [LARGE SCALE GENOMIC DNA]</scope>
</reference>
<proteinExistence type="inferred from homology"/>
<dbReference type="Pfam" id="PF00173">
    <property type="entry name" value="Cyt-b5"/>
    <property type="match status" value="1"/>
</dbReference>
<evidence type="ECO:0000313" key="16">
    <source>
        <dbReference type="Proteomes" id="UP000190831"/>
    </source>
</evidence>
<accession>A0A1G4M818</accession>
<keyword evidence="3 13" id="KW-0349">Heme</keyword>
<comment type="subcellular location">
    <subcellularLocation>
        <location evidence="1">Endoplasmic reticulum membrane</location>
        <topology evidence="1">Single-pass membrane protein</topology>
        <orientation evidence="1">Cytoplasmic side</orientation>
    </subcellularLocation>
    <subcellularLocation>
        <location evidence="11">Microsome membrane</location>
        <topology evidence="11">Single-pass membrane protein</topology>
        <orientation evidence="11">Cytoplasmic side</orientation>
    </subcellularLocation>
</comment>
<evidence type="ECO:0000256" key="6">
    <source>
        <dbReference type="ARBA" id="ARBA00022824"/>
    </source>
</evidence>
<dbReference type="GO" id="GO:0020037">
    <property type="term" value="F:heme binding"/>
    <property type="evidence" value="ECO:0007669"/>
    <property type="project" value="UniProtKB-UniRule"/>
</dbReference>
<evidence type="ECO:0000256" key="12">
    <source>
        <dbReference type="ARBA" id="ARBA00038168"/>
    </source>
</evidence>
<keyword evidence="6" id="KW-0256">Endoplasmic reticulum</keyword>
<dbReference type="PANTHER" id="PTHR19359">
    <property type="entry name" value="CYTOCHROME B5"/>
    <property type="match status" value="1"/>
</dbReference>
<keyword evidence="4 13" id="KW-0812">Transmembrane</keyword>
<dbReference type="InterPro" id="IPR001199">
    <property type="entry name" value="Cyt_B5-like_heme/steroid-bd"/>
</dbReference>
<dbReference type="Gene3D" id="3.10.120.10">
    <property type="entry name" value="Cytochrome b5-like heme/steroid binding domain"/>
    <property type="match status" value="1"/>
</dbReference>
<dbReference type="PROSITE" id="PS50255">
    <property type="entry name" value="CYTOCHROME_B5_2"/>
    <property type="match status" value="1"/>
</dbReference>
<keyword evidence="16" id="KW-1185">Reference proteome</keyword>
<evidence type="ECO:0000256" key="10">
    <source>
        <dbReference type="ARBA" id="ARBA00023136"/>
    </source>
</evidence>
<evidence type="ECO:0000256" key="9">
    <source>
        <dbReference type="ARBA" id="ARBA00023004"/>
    </source>
</evidence>
<evidence type="ECO:0000256" key="13">
    <source>
        <dbReference type="RuleBase" id="RU362121"/>
    </source>
</evidence>
<dbReference type="GO" id="GO:0046872">
    <property type="term" value="F:metal ion binding"/>
    <property type="evidence" value="ECO:0007669"/>
    <property type="project" value="UniProtKB-UniRule"/>
</dbReference>
<dbReference type="GO" id="GO:0005789">
    <property type="term" value="C:endoplasmic reticulum membrane"/>
    <property type="evidence" value="ECO:0007669"/>
    <property type="project" value="UniProtKB-SubCell"/>
</dbReference>
<keyword evidence="5 13" id="KW-0479">Metal-binding</keyword>
<protein>
    <submittedName>
        <fullName evidence="15">LAFE_0B05402g1_1</fullName>
    </submittedName>
</protein>